<reference evidence="1" key="7">
    <citation type="journal article" date="2005" name="Science">
        <title>The Transcriptional Landscape of the Mammalian Genome.</title>
        <authorList>
            <consortium name="The FANTOM Consortium"/>
            <consortium name="Riken Genome Exploration Research Group and Genome Science Group (Genome Network Project Core Group)"/>
        </authorList>
    </citation>
    <scope>NUCLEOTIDE SEQUENCE</scope>
    <source>
        <strain evidence="1">C57BL/6J</strain>
        <tissue evidence="1">Diencephalon</tissue>
    </source>
</reference>
<dbReference type="MGI" id="MGI:3642623">
    <property type="gene designation" value="Gm10304"/>
</dbReference>
<organism evidence="1">
    <name type="scientific">Mus musculus</name>
    <name type="common">Mouse</name>
    <dbReference type="NCBI Taxonomy" id="10090"/>
    <lineage>
        <taxon>Eukaryota</taxon>
        <taxon>Metazoa</taxon>
        <taxon>Chordata</taxon>
        <taxon>Craniata</taxon>
        <taxon>Vertebrata</taxon>
        <taxon>Euteleostomi</taxon>
        <taxon>Mammalia</taxon>
        <taxon>Eutheria</taxon>
        <taxon>Euarchontoglires</taxon>
        <taxon>Glires</taxon>
        <taxon>Rodentia</taxon>
        <taxon>Myomorpha</taxon>
        <taxon>Muroidea</taxon>
        <taxon>Muridae</taxon>
        <taxon>Murinae</taxon>
        <taxon>Mus</taxon>
        <taxon>Mus</taxon>
    </lineage>
</organism>
<name>Q8CBX7_MOUSE</name>
<dbReference type="EMBL" id="AK034350">
    <property type="protein sequence ID" value="BAC28684.1"/>
    <property type="molecule type" value="mRNA"/>
</dbReference>
<reference evidence="1" key="4">
    <citation type="journal article" date="2001" name="Nature">
        <title>Functional annotation of a full-length mouse cDNA collection.</title>
        <authorList>
            <consortium name="The RIKEN Genome Exploration Research Group Phase II Team and the FANTOM Consortium"/>
        </authorList>
    </citation>
    <scope>NUCLEOTIDE SEQUENCE</scope>
    <source>
        <strain evidence="1">C57BL/6J</strain>
        <tissue evidence="1">Diencephalon</tissue>
    </source>
</reference>
<protein>
    <submittedName>
        <fullName evidence="1">Uncharacterized protein</fullName>
    </submittedName>
</protein>
<reference evidence="1" key="5">
    <citation type="submission" date="2001-07" db="EMBL/GenBank/DDBJ databases">
        <authorList>
            <person name="Adachi J."/>
            <person name="Aizawa K."/>
            <person name="Akimura T."/>
            <person name="Arakawa T."/>
            <person name="Bono H."/>
            <person name="Carninci P."/>
            <person name="Fukuda S."/>
            <person name="Furuno M."/>
            <person name="Hanagaki T."/>
            <person name="Hara A."/>
            <person name="Hashizume W."/>
            <person name="Hayashida K."/>
            <person name="Hayatsu N."/>
            <person name="Hiramoto K."/>
            <person name="Hiraoka T."/>
            <person name="Hirozane T."/>
            <person name="Hori F."/>
            <person name="Imotani K."/>
            <person name="Ishii Y."/>
            <person name="Itoh M."/>
            <person name="Kagawa I."/>
            <person name="Kasukawa T."/>
            <person name="Katoh H."/>
            <person name="Kawai J."/>
            <person name="Kojima Y."/>
            <person name="Kondo S."/>
            <person name="Konno H."/>
            <person name="Kouda M."/>
            <person name="Koya S."/>
            <person name="Kurihara C."/>
            <person name="Matsuyama T."/>
            <person name="Miyazaki A."/>
            <person name="Murata M."/>
            <person name="Nakamura M."/>
            <person name="Nishi K."/>
            <person name="Nomura K."/>
            <person name="Numazaki R."/>
            <person name="Ohno M."/>
            <person name="Ohsato N."/>
            <person name="Okazaki Y."/>
            <person name="Saito R."/>
            <person name="Saitoh H."/>
            <person name="Sakai C."/>
            <person name="Sakai K."/>
            <person name="Sakazume N."/>
            <person name="Sano H."/>
            <person name="Sasaki D."/>
            <person name="Shibata K."/>
            <person name="Shinagawa A."/>
            <person name="Shiraki T."/>
            <person name="Sogabe Y."/>
            <person name="Tagami M."/>
            <person name="Tagawa A."/>
            <person name="Takahashi F."/>
            <person name="Takaku-Akahira S."/>
            <person name="Takeda Y."/>
            <person name="Tanaka T."/>
            <person name="Tomaru A."/>
            <person name="Toya T."/>
            <person name="Yasunishi A."/>
            <person name="Muramatsu M."/>
            <person name="Hayashizaki Y."/>
        </authorList>
    </citation>
    <scope>NUCLEOTIDE SEQUENCE</scope>
    <source>
        <strain evidence="1">C57BL/6J</strain>
        <tissue evidence="1">Diencephalon</tissue>
    </source>
</reference>
<dbReference type="AGR" id="MGI:3642623"/>
<reference evidence="1" key="6">
    <citation type="journal article" date="2002" name="Nature">
        <title>Analysis of the mouse transcriptome based on functional annotation of 60,770 full-length cDNAs.</title>
        <authorList>
            <consortium name="The FANTOM Consortium and the RIKEN Genome Exploration Research Group Phase I and II Team"/>
        </authorList>
    </citation>
    <scope>NUCLEOTIDE SEQUENCE</scope>
    <source>
        <strain evidence="1">C57BL/6J</strain>
        <tissue evidence="1">Diencephalon</tissue>
    </source>
</reference>
<accession>Q8CBX7</accession>
<evidence type="ECO:0000313" key="2">
    <source>
        <dbReference type="MGI" id="MGI:3642623"/>
    </source>
</evidence>
<sequence>MFAWSSPRTEMALKSTFKYHCGLKWDCFHLSICSDYASLMAVTPLSLQSPNIHIDHTRVCTCPSVFLCCCLTVPIPFWSRDNRSVILIFLRCQKSPNLMPNFFFPQTTNNAPMLLTTIKCI</sequence>
<proteinExistence type="evidence at transcript level"/>
<reference evidence="1" key="3">
    <citation type="journal article" date="2000" name="Genome Res.">
        <title>RIKEN integrated sequence analysis (RISA) system--384-format sequencing pipeline with 384 multicapillary sequencer.</title>
        <authorList>
            <person name="Shibata K."/>
            <person name="Itoh M."/>
            <person name="Aizawa K."/>
            <person name="Nagaoka S."/>
            <person name="Sasaki N."/>
            <person name="Carninci P."/>
            <person name="Konno H."/>
            <person name="Akiyama J."/>
            <person name="Nishi K."/>
            <person name="Kitsunai T."/>
            <person name="Tashiro H."/>
            <person name="Itoh M."/>
            <person name="Sumi N."/>
            <person name="Ishii Y."/>
            <person name="Nakamura S."/>
            <person name="Hazama M."/>
            <person name="Nishine T."/>
            <person name="Harada A."/>
            <person name="Yamamoto R."/>
            <person name="Matsumoto H."/>
            <person name="Sakaguchi S."/>
            <person name="Ikegami T."/>
            <person name="Kashiwagi K."/>
            <person name="Fujiwake S."/>
            <person name="Inoue K."/>
            <person name="Togawa Y."/>
            <person name="Izawa M."/>
            <person name="Ohara E."/>
            <person name="Watahiki M."/>
            <person name="Yoneda Y."/>
            <person name="Ishikawa T."/>
            <person name="Ozawa K."/>
            <person name="Tanaka T."/>
            <person name="Matsuura S."/>
            <person name="Kawai J."/>
            <person name="Okazaki Y."/>
            <person name="Muramatsu M."/>
            <person name="Inoue Y."/>
            <person name="Kira A."/>
            <person name="Hayashizaki Y."/>
        </authorList>
    </citation>
    <scope>NUCLEOTIDE SEQUENCE</scope>
    <source>
        <strain evidence="1">C57BL/6J</strain>
        <tissue evidence="1">Diencephalon</tissue>
    </source>
</reference>
<dbReference type="AlphaFoldDB" id="Q8CBX7"/>
<reference evidence="1" key="2">
    <citation type="journal article" date="2000" name="Genome Res.">
        <title>Normalization and subtraction of cap-trapper-selected cDNAs to prepare full-length cDNA libraries for rapid discovery of new genes.</title>
        <authorList>
            <person name="Carninci P."/>
            <person name="Shibata Y."/>
            <person name="Hayatsu N."/>
            <person name="Sugahara Y."/>
            <person name="Shibata K."/>
            <person name="Itoh M."/>
            <person name="Konno H."/>
            <person name="Okazaki Y."/>
            <person name="Muramatsu M."/>
            <person name="Hayashizaki Y."/>
        </authorList>
    </citation>
    <scope>NUCLEOTIDE SEQUENCE</scope>
    <source>
        <strain evidence="1">C57BL/6J</strain>
        <tissue evidence="1">Diencephalon</tissue>
    </source>
</reference>
<reference evidence="1" key="1">
    <citation type="journal article" date="1999" name="Methods Enzymol.">
        <title>High-efficiency full-length cDNA cloning.</title>
        <authorList>
            <person name="Carninci P."/>
            <person name="Hayashizaki Y."/>
        </authorList>
    </citation>
    <scope>NUCLEOTIDE SEQUENCE</scope>
    <source>
        <strain evidence="1">C57BL/6J</strain>
        <tissue evidence="1">Diencephalon</tissue>
    </source>
</reference>
<reference evidence="1" key="8">
    <citation type="journal article" date="2005" name="Science">
        <title>Antisense Transcription in the Mammalian Transcriptome.</title>
        <authorList>
            <consortium name="RIKEN Genome Exploration Research Group and Genome Science Group (Genome Network Project Core Group) and the FANTOM Consortium"/>
        </authorList>
    </citation>
    <scope>NUCLEOTIDE SEQUENCE</scope>
    <source>
        <strain evidence="1">C57BL/6J</strain>
        <tissue evidence="1">Diencephalon</tissue>
    </source>
</reference>
<gene>
    <name evidence="2" type="primary">Gm10304</name>
</gene>
<evidence type="ECO:0000313" key="1">
    <source>
        <dbReference type="EMBL" id="BAC28684.1"/>
    </source>
</evidence>